<dbReference type="GO" id="GO:0015628">
    <property type="term" value="P:protein secretion by the type II secretion system"/>
    <property type="evidence" value="ECO:0007669"/>
    <property type="project" value="InterPro"/>
</dbReference>
<dbReference type="GO" id="GO:0015627">
    <property type="term" value="C:type II protein secretion system complex"/>
    <property type="evidence" value="ECO:0007669"/>
    <property type="project" value="InterPro"/>
</dbReference>
<evidence type="ECO:0000313" key="3">
    <source>
        <dbReference type="EMBL" id="MYM90388.1"/>
    </source>
</evidence>
<dbReference type="InterPro" id="IPR045584">
    <property type="entry name" value="Pilin-like"/>
</dbReference>
<feature type="transmembrane region" description="Helical" evidence="2">
    <location>
        <begin position="20"/>
        <end position="42"/>
    </location>
</feature>
<keyword evidence="1" id="KW-0488">Methylation</keyword>
<dbReference type="Pfam" id="PF07963">
    <property type="entry name" value="N_methyl"/>
    <property type="match status" value="1"/>
</dbReference>
<dbReference type="Gene3D" id="3.30.700.10">
    <property type="entry name" value="Glycoprotein, Type 4 Pilin"/>
    <property type="match status" value="1"/>
</dbReference>
<dbReference type="Proteomes" id="UP000470302">
    <property type="component" value="Unassembled WGS sequence"/>
</dbReference>
<accession>A0A845GBX6</accession>
<name>A0A845GBX6_9BURK</name>
<organism evidence="3 4">
    <name type="scientific">Duganella vulcania</name>
    <dbReference type="NCBI Taxonomy" id="2692166"/>
    <lineage>
        <taxon>Bacteria</taxon>
        <taxon>Pseudomonadati</taxon>
        <taxon>Pseudomonadota</taxon>
        <taxon>Betaproteobacteria</taxon>
        <taxon>Burkholderiales</taxon>
        <taxon>Oxalobacteraceae</taxon>
        <taxon>Telluria group</taxon>
        <taxon>Duganella</taxon>
    </lineage>
</organism>
<evidence type="ECO:0000313" key="4">
    <source>
        <dbReference type="Proteomes" id="UP000470302"/>
    </source>
</evidence>
<dbReference type="InterPro" id="IPR012902">
    <property type="entry name" value="N_methyl_site"/>
</dbReference>
<proteinExistence type="predicted"/>
<evidence type="ECO:0000256" key="2">
    <source>
        <dbReference type="SAM" id="Phobius"/>
    </source>
</evidence>
<evidence type="ECO:0000256" key="1">
    <source>
        <dbReference type="ARBA" id="ARBA00022481"/>
    </source>
</evidence>
<protein>
    <submittedName>
        <fullName evidence="3">Prepilin-type N-terminal cleavage/methylation domain-containing protein</fullName>
    </submittedName>
</protein>
<keyword evidence="2" id="KW-1133">Transmembrane helix</keyword>
<keyword evidence="2" id="KW-0472">Membrane</keyword>
<dbReference type="InterPro" id="IPR000983">
    <property type="entry name" value="Bac_GSPG_pilin"/>
</dbReference>
<sequence length="165" mass="17954">MTARHARRPVVASGFTIVELLVTVVIVSILAAAALPMAELVNRRGKEQDLRRNLLLIRDALDAYKKAYDEGRIAPSIGASGYPPTLVALVDGVPDAKSPAGAKLYFLRRLPRDPFVSDPTVPAIATWGKRSYDSSVAEPKEGRDVYDVFSLTAGEGLNGISYREW</sequence>
<gene>
    <name evidence="3" type="ORF">GTP91_24850</name>
</gene>
<dbReference type="PRINTS" id="PR00813">
    <property type="entry name" value="BCTERIALGSPG"/>
</dbReference>
<reference evidence="3 4" key="1">
    <citation type="submission" date="2020-01" db="EMBL/GenBank/DDBJ databases">
        <title>Novel species isolated from a subtropical stream in China.</title>
        <authorList>
            <person name="Lu H."/>
        </authorList>
    </citation>
    <scope>NUCLEOTIDE SEQUENCE [LARGE SCALE GENOMIC DNA]</scope>
    <source>
        <strain evidence="3 4">FT82W</strain>
    </source>
</reference>
<dbReference type="SUPFAM" id="SSF54523">
    <property type="entry name" value="Pili subunits"/>
    <property type="match status" value="1"/>
</dbReference>
<keyword evidence="2" id="KW-0812">Transmembrane</keyword>
<dbReference type="EMBL" id="WWCW01000117">
    <property type="protein sequence ID" value="MYM90388.1"/>
    <property type="molecule type" value="Genomic_DNA"/>
</dbReference>
<dbReference type="AlphaFoldDB" id="A0A845GBX6"/>
<dbReference type="NCBIfam" id="TIGR02532">
    <property type="entry name" value="IV_pilin_GFxxxE"/>
    <property type="match status" value="1"/>
</dbReference>
<comment type="caution">
    <text evidence="3">The sequence shown here is derived from an EMBL/GenBank/DDBJ whole genome shotgun (WGS) entry which is preliminary data.</text>
</comment>